<feature type="transmembrane region" description="Helical" evidence="9">
    <location>
        <begin position="400"/>
        <end position="422"/>
    </location>
</feature>
<dbReference type="RefSeq" id="WP_047121902.1">
    <property type="nucleotide sequence ID" value="NZ_AZSD01000039.1"/>
</dbReference>
<evidence type="ECO:0000313" key="14">
    <source>
        <dbReference type="Proteomes" id="UP000037274"/>
    </source>
</evidence>
<evidence type="ECO:0000256" key="9">
    <source>
        <dbReference type="SAM" id="Phobius"/>
    </source>
</evidence>
<name>A0A0F7VX88_STRLW</name>
<feature type="domain" description="Major facilitator superfamily (MFS) profile" evidence="10">
    <location>
        <begin position="11"/>
        <end position="469"/>
    </location>
</feature>
<feature type="region of interest" description="Disordered" evidence="8">
    <location>
        <begin position="471"/>
        <end position="511"/>
    </location>
</feature>
<evidence type="ECO:0000256" key="7">
    <source>
        <dbReference type="ARBA" id="ARBA00023251"/>
    </source>
</evidence>
<keyword evidence="2" id="KW-0813">Transport</keyword>
<dbReference type="Gene3D" id="1.20.1720.10">
    <property type="entry name" value="Multidrug resistance protein D"/>
    <property type="match status" value="1"/>
</dbReference>
<comment type="subcellular location">
    <subcellularLocation>
        <location evidence="1">Cell membrane</location>
        <topology evidence="1">Multi-pass membrane protein</topology>
    </subcellularLocation>
</comment>
<evidence type="ECO:0000313" key="13">
    <source>
        <dbReference type="Proteomes" id="UP000035016"/>
    </source>
</evidence>
<dbReference type="InterPro" id="IPR011701">
    <property type="entry name" value="MFS"/>
</dbReference>
<dbReference type="GO" id="GO:0005886">
    <property type="term" value="C:plasma membrane"/>
    <property type="evidence" value="ECO:0007669"/>
    <property type="project" value="UniProtKB-SubCell"/>
</dbReference>
<proteinExistence type="predicted"/>
<dbReference type="EMBL" id="LFEH01000060">
    <property type="protein sequence ID" value="KMS78120.1"/>
    <property type="molecule type" value="Genomic_DNA"/>
</dbReference>
<keyword evidence="4 9" id="KW-0812">Transmembrane</keyword>
<dbReference type="PANTHER" id="PTHR42718">
    <property type="entry name" value="MAJOR FACILITATOR SUPERFAMILY MULTIDRUG TRANSPORTER MFSC"/>
    <property type="match status" value="1"/>
</dbReference>
<reference evidence="12 14" key="2">
    <citation type="submission" date="2015-06" db="EMBL/GenBank/DDBJ databases">
        <title>Draft genome sequence of Streptomyces leeuwenhoekii C58, which produces the novel lasso peptide, chaxapeptin.</title>
        <authorList>
            <person name="Yi Y."/>
            <person name="Hai D."/>
            <person name="Jaspars M."/>
            <person name="Sheng H."/>
            <person name="Rateb M.E."/>
            <person name="Bull A."/>
            <person name="Goodfellow M."/>
            <person name="Asenjo J.A."/>
            <person name="Ebel R."/>
        </authorList>
    </citation>
    <scope>NUCLEOTIDE SEQUENCE [LARGE SCALE GENOMIC DNA]</scope>
    <source>
        <strain evidence="12 14">C58</strain>
    </source>
</reference>
<feature type="compositionally biased region" description="Low complexity" evidence="8">
    <location>
        <begin position="488"/>
        <end position="505"/>
    </location>
</feature>
<dbReference type="PATRIC" id="fig|1437453.5.peg.5363"/>
<feature type="transmembrane region" description="Helical" evidence="9">
    <location>
        <begin position="137"/>
        <end position="158"/>
    </location>
</feature>
<feature type="transmembrane region" description="Helical" evidence="9">
    <location>
        <begin position="102"/>
        <end position="125"/>
    </location>
</feature>
<feature type="transmembrane region" description="Helical" evidence="9">
    <location>
        <begin position="77"/>
        <end position="96"/>
    </location>
</feature>
<feature type="transmembrane region" description="Helical" evidence="9">
    <location>
        <begin position="268"/>
        <end position="292"/>
    </location>
</feature>
<reference evidence="11 13" key="1">
    <citation type="submission" date="2015-02" db="EMBL/GenBank/DDBJ databases">
        <authorList>
            <person name="Gomez-Escribano P.J."/>
        </authorList>
    </citation>
    <scope>NUCLEOTIDE SEQUENCE [LARGE SCALE GENOMIC DNA]</scope>
    <source>
        <strain evidence="11">C34</strain>
        <strain evidence="13">C34 (DSM 42122 / NRRL B-24963)</strain>
    </source>
</reference>
<feature type="transmembrane region" description="Helical" evidence="9">
    <location>
        <begin position="164"/>
        <end position="186"/>
    </location>
</feature>
<gene>
    <name evidence="11" type="primary">sle_35620</name>
    <name evidence="12" type="ORF">ACH49_17520</name>
</gene>
<evidence type="ECO:0000259" key="10">
    <source>
        <dbReference type="PROSITE" id="PS50850"/>
    </source>
</evidence>
<protein>
    <submittedName>
        <fullName evidence="11">Cephamycin export protein CmcT</fullName>
    </submittedName>
    <submittedName>
        <fullName evidence="12">MFS transporter</fullName>
    </submittedName>
</protein>
<evidence type="ECO:0000313" key="11">
    <source>
        <dbReference type="EMBL" id="CQR63023.1"/>
    </source>
</evidence>
<dbReference type="InterPro" id="IPR020846">
    <property type="entry name" value="MFS_dom"/>
</dbReference>
<keyword evidence="7" id="KW-0046">Antibiotic resistance</keyword>
<feature type="transmembrane region" description="Helical" evidence="9">
    <location>
        <begin position="365"/>
        <end position="388"/>
    </location>
</feature>
<dbReference type="PRINTS" id="PR01036">
    <property type="entry name" value="TCRTETB"/>
</dbReference>
<evidence type="ECO:0000256" key="5">
    <source>
        <dbReference type="ARBA" id="ARBA00022989"/>
    </source>
</evidence>
<organism evidence="11 13">
    <name type="scientific">Streptomyces leeuwenhoekii</name>
    <dbReference type="NCBI Taxonomy" id="1437453"/>
    <lineage>
        <taxon>Bacteria</taxon>
        <taxon>Bacillati</taxon>
        <taxon>Actinomycetota</taxon>
        <taxon>Actinomycetes</taxon>
        <taxon>Kitasatosporales</taxon>
        <taxon>Streptomycetaceae</taxon>
        <taxon>Streptomyces</taxon>
    </lineage>
</organism>
<dbReference type="Gene3D" id="1.20.1250.20">
    <property type="entry name" value="MFS general substrate transporter like domains"/>
    <property type="match status" value="1"/>
</dbReference>
<feature type="transmembrane region" description="Helical" evidence="9">
    <location>
        <begin position="335"/>
        <end position="353"/>
    </location>
</feature>
<evidence type="ECO:0000256" key="1">
    <source>
        <dbReference type="ARBA" id="ARBA00004651"/>
    </source>
</evidence>
<evidence type="ECO:0000256" key="3">
    <source>
        <dbReference type="ARBA" id="ARBA00022475"/>
    </source>
</evidence>
<dbReference type="InterPro" id="IPR036259">
    <property type="entry name" value="MFS_trans_sf"/>
</dbReference>
<dbReference type="Pfam" id="PF07690">
    <property type="entry name" value="MFS_1"/>
    <property type="match status" value="1"/>
</dbReference>
<feature type="transmembrane region" description="Helical" evidence="9">
    <location>
        <begin position="304"/>
        <end position="323"/>
    </location>
</feature>
<feature type="transmembrane region" description="Helical" evidence="9">
    <location>
        <begin position="230"/>
        <end position="247"/>
    </location>
</feature>
<sequence>MSGTASNRGQALVAVALAQFMVTLDMTVVNVALPDMESGLGFDPAQLPWVVNIYALFFGGFLLLGGRAADLYGQRRILLSGTWAFALASLAGGLAQEPWQMIAARAVQGVGAAVMAPAALAVLTLTQREGEERTRALGVYAAVAAVGGGAGVLVGGLLTEYAGWRWVMLVNLPMALAVLLLALRSVPAGTFGNGRGRLDVIGAVLATGGVGLLILGMVRTDQLSWTSPTTILTLAVAVVLLVAFVLWEKYGPMTDPLIRLSLLTRRNVAGANLYMALLAAGQLAVFYFLSLYLQRILKLGPAEAGAAFLPLCVIAMIAIQVTTRVLRRQLVGTKTLLVPAGLIAAAGFAWCGMADASGSYLGDVLLPSVLAGLGVGIAFVPVTAAATVGLPPQEAGTASALLNASRQVGSALGLAVLVTVATTRTDHRLAAGVSPDTAAVEGYSLGFVLAGGFLLLAVLVAAFVLPRRPRPVAGQTPTAQQPGTGAPATIDGTGSGGTTSDITAGRMTPKS</sequence>
<dbReference type="GO" id="GO:0022857">
    <property type="term" value="F:transmembrane transporter activity"/>
    <property type="evidence" value="ECO:0007669"/>
    <property type="project" value="InterPro"/>
</dbReference>
<evidence type="ECO:0000256" key="2">
    <source>
        <dbReference type="ARBA" id="ARBA00022448"/>
    </source>
</evidence>
<dbReference type="Proteomes" id="UP000035016">
    <property type="component" value="Chromosome Chromosome"/>
</dbReference>
<evidence type="ECO:0000256" key="6">
    <source>
        <dbReference type="ARBA" id="ARBA00023136"/>
    </source>
</evidence>
<dbReference type="KEGG" id="sle:sle_35620"/>
<dbReference type="PANTHER" id="PTHR42718:SF46">
    <property type="entry name" value="BLR6921 PROTEIN"/>
    <property type="match status" value="1"/>
</dbReference>
<feature type="transmembrane region" description="Helical" evidence="9">
    <location>
        <begin position="45"/>
        <end position="65"/>
    </location>
</feature>
<feature type="transmembrane region" description="Helical" evidence="9">
    <location>
        <begin position="198"/>
        <end position="218"/>
    </location>
</feature>
<keyword evidence="6 9" id="KW-0472">Membrane</keyword>
<keyword evidence="14" id="KW-1185">Reference proteome</keyword>
<dbReference type="CDD" id="cd17321">
    <property type="entry name" value="MFS_MMR_MDR_like"/>
    <property type="match status" value="1"/>
</dbReference>
<dbReference type="PROSITE" id="PS50850">
    <property type="entry name" value="MFS"/>
    <property type="match status" value="1"/>
</dbReference>
<feature type="transmembrane region" description="Helical" evidence="9">
    <location>
        <begin position="442"/>
        <end position="465"/>
    </location>
</feature>
<dbReference type="GO" id="GO:0046677">
    <property type="term" value="P:response to antibiotic"/>
    <property type="evidence" value="ECO:0007669"/>
    <property type="project" value="UniProtKB-KW"/>
</dbReference>
<evidence type="ECO:0000313" key="12">
    <source>
        <dbReference type="EMBL" id="KMS78120.1"/>
    </source>
</evidence>
<dbReference type="Proteomes" id="UP000037274">
    <property type="component" value="Unassembled WGS sequence"/>
</dbReference>
<dbReference type="SUPFAM" id="SSF103473">
    <property type="entry name" value="MFS general substrate transporter"/>
    <property type="match status" value="2"/>
</dbReference>
<feature type="transmembrane region" description="Helical" evidence="9">
    <location>
        <begin position="12"/>
        <end position="33"/>
    </location>
</feature>
<keyword evidence="3" id="KW-1003">Cell membrane</keyword>
<keyword evidence="5 9" id="KW-1133">Transmembrane helix</keyword>
<dbReference type="EMBL" id="LN831790">
    <property type="protein sequence ID" value="CQR63023.1"/>
    <property type="molecule type" value="Genomic_DNA"/>
</dbReference>
<evidence type="ECO:0000256" key="4">
    <source>
        <dbReference type="ARBA" id="ARBA00022692"/>
    </source>
</evidence>
<evidence type="ECO:0000256" key="8">
    <source>
        <dbReference type="SAM" id="MobiDB-lite"/>
    </source>
</evidence>
<dbReference type="AlphaFoldDB" id="A0A0F7VX88"/>
<accession>A0A0F7VX88</accession>